<dbReference type="EMBL" id="AP018732">
    <property type="protein sequence ID" value="BBE42811.1"/>
    <property type="molecule type" value="Genomic_DNA"/>
</dbReference>
<dbReference type="PANTHER" id="PTHR20854">
    <property type="entry name" value="INOSITOL MONOPHOSPHATASE"/>
    <property type="match status" value="1"/>
</dbReference>
<dbReference type="Proteomes" id="UP000509448">
    <property type="component" value="Chromosome"/>
</dbReference>
<sequence length="290" mass="30559">MEGRGRGAPVELELIRDALRAAEEAVARSLADRGREYLGTRGYFGDATLVVDRAAEEAVLSVVESRLPDAYVVTEEAGIRKGEGPLVLLDPVDGSMNARRGIPNFSTAIAITRRAGRRYSDIVAAGVLDHATGNIIWGDAEGVYVGWRPAAPSGAERLEDALVDFQSQTHLAGDAEARGIAAVMRRAKYPRILGSAALGIAYVAAGSADAFVAHYGGLRTFDCVPSMFLLESAGGYLAPIGVELDSVELDSGIRLRLLATGGRGLMEELIDVLGLGPDVRAGIRGGRASR</sequence>
<protein>
    <submittedName>
        <fullName evidence="2">Inositol-1-monophosphatase</fullName>
        <ecNumber evidence="2">3.1.3.25</ecNumber>
    </submittedName>
</protein>
<feature type="binding site" evidence="1">
    <location>
        <position position="93"/>
    </location>
    <ligand>
        <name>Mg(2+)</name>
        <dbReference type="ChEBI" id="CHEBI:18420"/>
        <label>2</label>
    </ligand>
</feature>
<dbReference type="PANTHER" id="PTHR20854:SF4">
    <property type="entry name" value="INOSITOL-1-MONOPHOSPHATASE-RELATED"/>
    <property type="match status" value="1"/>
</dbReference>
<dbReference type="GO" id="GO:0046872">
    <property type="term" value="F:metal ion binding"/>
    <property type="evidence" value="ECO:0007669"/>
    <property type="project" value="UniProtKB-KW"/>
</dbReference>
<comment type="cofactor">
    <cofactor evidence="1">
        <name>Mg(2+)</name>
        <dbReference type="ChEBI" id="CHEBI:18420"/>
    </cofactor>
</comment>
<feature type="binding site" evidence="1">
    <location>
        <position position="222"/>
    </location>
    <ligand>
        <name>Mg(2+)</name>
        <dbReference type="ChEBI" id="CHEBI:18420"/>
        <label>1</label>
        <note>catalytic</note>
    </ligand>
</feature>
<evidence type="ECO:0000313" key="3">
    <source>
        <dbReference type="Proteomes" id="UP000509448"/>
    </source>
</evidence>
<dbReference type="AlphaFoldDB" id="A0A4P2VF66"/>
<dbReference type="GO" id="GO:0006020">
    <property type="term" value="P:inositol metabolic process"/>
    <property type="evidence" value="ECO:0007669"/>
    <property type="project" value="TreeGrafter"/>
</dbReference>
<reference evidence="2 3" key="1">
    <citation type="journal article" date="2019" name="ISME J.">
        <title>Isolation and characterization of a thermophilic sulfur- and iron-reducing thaumarchaeote from a terrestrial acidic hot spring.</title>
        <authorList>
            <person name="Kato S."/>
            <person name="Itoh T."/>
            <person name="Yuki M."/>
            <person name="Nagamori M."/>
            <person name="Ohnishi M."/>
            <person name="Uematsu K."/>
            <person name="Suzuki K."/>
            <person name="Takashina T."/>
            <person name="Ohkuma M."/>
        </authorList>
    </citation>
    <scope>NUCLEOTIDE SEQUENCE [LARGE SCALE GENOMIC DNA]</scope>
    <source>
        <strain evidence="2 3">NAS-02</strain>
    </source>
</reference>
<dbReference type="OrthoDB" id="58111at2157"/>
<keyword evidence="1" id="KW-0460">Magnesium</keyword>
<dbReference type="GeneID" id="55585234"/>
<evidence type="ECO:0000256" key="1">
    <source>
        <dbReference type="PIRSR" id="PIRSR600760-2"/>
    </source>
</evidence>
<dbReference type="KEGG" id="ccai:NAS2_1424"/>
<dbReference type="CDD" id="cd01637">
    <property type="entry name" value="IMPase_like"/>
    <property type="match status" value="1"/>
</dbReference>
<dbReference type="InterPro" id="IPR000760">
    <property type="entry name" value="Inositol_monophosphatase-like"/>
</dbReference>
<keyword evidence="1" id="KW-0479">Metal-binding</keyword>
<name>A0A4P2VF66_9ARCH</name>
<dbReference type="GO" id="GO:0008934">
    <property type="term" value="F:inositol monophosphate 1-phosphatase activity"/>
    <property type="evidence" value="ECO:0007669"/>
    <property type="project" value="TreeGrafter"/>
</dbReference>
<dbReference type="PRINTS" id="PR00377">
    <property type="entry name" value="IMPHPHTASES"/>
</dbReference>
<keyword evidence="2" id="KW-0378">Hydrolase</keyword>
<proteinExistence type="predicted"/>
<gene>
    <name evidence="2" type="ORF">NAS2_1424</name>
</gene>
<feature type="binding site" evidence="1">
    <location>
        <position position="75"/>
    </location>
    <ligand>
        <name>Mg(2+)</name>
        <dbReference type="ChEBI" id="CHEBI:18420"/>
        <label>1</label>
        <note>catalytic</note>
    </ligand>
</feature>
<dbReference type="SUPFAM" id="SSF56655">
    <property type="entry name" value="Carbohydrate phosphatase"/>
    <property type="match status" value="1"/>
</dbReference>
<evidence type="ECO:0000313" key="2">
    <source>
        <dbReference type="EMBL" id="BBE42811.1"/>
    </source>
</evidence>
<dbReference type="GO" id="GO:0007165">
    <property type="term" value="P:signal transduction"/>
    <property type="evidence" value="ECO:0007669"/>
    <property type="project" value="TreeGrafter"/>
</dbReference>
<dbReference type="Gene3D" id="3.30.540.10">
    <property type="entry name" value="Fructose-1,6-Bisphosphatase, subunit A, domain 1"/>
    <property type="match status" value="1"/>
</dbReference>
<dbReference type="EC" id="3.1.3.25" evidence="2"/>
<keyword evidence="3" id="KW-1185">Reference proteome</keyword>
<organism evidence="2 3">
    <name type="scientific">Conexivisphaera calida</name>
    <dbReference type="NCBI Taxonomy" id="1874277"/>
    <lineage>
        <taxon>Archaea</taxon>
        <taxon>Nitrososphaerota</taxon>
        <taxon>Conexivisphaeria</taxon>
        <taxon>Conexivisphaerales</taxon>
        <taxon>Conexivisphaeraceae</taxon>
        <taxon>Conexivisphaera</taxon>
    </lineage>
</organism>
<dbReference type="Pfam" id="PF00459">
    <property type="entry name" value="Inositol_P"/>
    <property type="match status" value="1"/>
</dbReference>
<accession>A0A4P2VF66</accession>
<dbReference type="Gene3D" id="3.40.190.80">
    <property type="match status" value="1"/>
</dbReference>
<feature type="binding site" evidence="1">
    <location>
        <position position="90"/>
    </location>
    <ligand>
        <name>Mg(2+)</name>
        <dbReference type="ChEBI" id="CHEBI:18420"/>
        <label>2</label>
    </ligand>
</feature>
<dbReference type="RefSeq" id="WP_174449005.1">
    <property type="nucleotide sequence ID" value="NZ_AP018732.1"/>
</dbReference>